<dbReference type="GeneID" id="54586197"/>
<dbReference type="PANTHER" id="PTHR37540">
    <property type="entry name" value="TRANSCRIPTION FACTOR (ACR-2), PUTATIVE-RELATED-RELATED"/>
    <property type="match status" value="1"/>
</dbReference>
<dbReference type="OrthoDB" id="2130169at2759"/>
<dbReference type="RefSeq" id="XP_033688768.1">
    <property type="nucleotide sequence ID" value="XM_033832867.1"/>
</dbReference>
<protein>
    <recommendedName>
        <fullName evidence="3">Transcription factor domain-containing protein</fullName>
    </recommendedName>
</protein>
<evidence type="ECO:0000313" key="2">
    <source>
        <dbReference type="Proteomes" id="UP000800094"/>
    </source>
</evidence>
<accession>A0A6A6ITK5</accession>
<dbReference type="Pfam" id="PF11951">
    <property type="entry name" value="Fungal_trans_2"/>
    <property type="match status" value="1"/>
</dbReference>
<proteinExistence type="predicted"/>
<name>A0A6A6ITK5_9PLEO</name>
<dbReference type="InterPro" id="IPR021858">
    <property type="entry name" value="Fun_TF"/>
</dbReference>
<evidence type="ECO:0000313" key="1">
    <source>
        <dbReference type="EMBL" id="KAF2253764.1"/>
    </source>
</evidence>
<keyword evidence="2" id="KW-1185">Reference proteome</keyword>
<dbReference type="PANTHER" id="PTHR37540:SF5">
    <property type="entry name" value="TRANSCRIPTION FACTOR DOMAIN-CONTAINING PROTEIN"/>
    <property type="match status" value="1"/>
</dbReference>
<reference evidence="1" key="1">
    <citation type="journal article" date="2020" name="Stud. Mycol.">
        <title>101 Dothideomycetes genomes: a test case for predicting lifestyles and emergence of pathogens.</title>
        <authorList>
            <person name="Haridas S."/>
            <person name="Albert R."/>
            <person name="Binder M."/>
            <person name="Bloem J."/>
            <person name="Labutti K."/>
            <person name="Salamov A."/>
            <person name="Andreopoulos B."/>
            <person name="Baker S."/>
            <person name="Barry K."/>
            <person name="Bills G."/>
            <person name="Bluhm B."/>
            <person name="Cannon C."/>
            <person name="Castanera R."/>
            <person name="Culley D."/>
            <person name="Daum C."/>
            <person name="Ezra D."/>
            <person name="Gonzalez J."/>
            <person name="Henrissat B."/>
            <person name="Kuo A."/>
            <person name="Liang C."/>
            <person name="Lipzen A."/>
            <person name="Lutzoni F."/>
            <person name="Magnuson J."/>
            <person name="Mondo S."/>
            <person name="Nolan M."/>
            <person name="Ohm R."/>
            <person name="Pangilinan J."/>
            <person name="Park H.-J."/>
            <person name="Ramirez L."/>
            <person name="Alfaro M."/>
            <person name="Sun H."/>
            <person name="Tritt A."/>
            <person name="Yoshinaga Y."/>
            <person name="Zwiers L.-H."/>
            <person name="Turgeon B."/>
            <person name="Goodwin S."/>
            <person name="Spatafora J."/>
            <person name="Crous P."/>
            <person name="Grigoriev I."/>
        </authorList>
    </citation>
    <scope>NUCLEOTIDE SEQUENCE</scope>
    <source>
        <strain evidence="1">CBS 122368</strain>
    </source>
</reference>
<organism evidence="1 2">
    <name type="scientific">Trematosphaeria pertusa</name>
    <dbReference type="NCBI Taxonomy" id="390896"/>
    <lineage>
        <taxon>Eukaryota</taxon>
        <taxon>Fungi</taxon>
        <taxon>Dikarya</taxon>
        <taxon>Ascomycota</taxon>
        <taxon>Pezizomycotina</taxon>
        <taxon>Dothideomycetes</taxon>
        <taxon>Pleosporomycetidae</taxon>
        <taxon>Pleosporales</taxon>
        <taxon>Massarineae</taxon>
        <taxon>Trematosphaeriaceae</taxon>
        <taxon>Trematosphaeria</taxon>
    </lineage>
</organism>
<gene>
    <name evidence="1" type="ORF">BU26DRAFT_561039</name>
</gene>
<evidence type="ECO:0008006" key="3">
    <source>
        <dbReference type="Google" id="ProtNLM"/>
    </source>
</evidence>
<dbReference type="EMBL" id="ML987191">
    <property type="protein sequence ID" value="KAF2253764.1"/>
    <property type="molecule type" value="Genomic_DNA"/>
</dbReference>
<sequence length="485" mass="54679">MFQFVTAAHPGGTKGKEEQGLIRRHAIRVGIQRKREANAQKNRNFLPVEIDIKTGRPVKRKQAACATALTKPIAVSRLDPFDSLPGNGERLRTLMRQKSAKHAGEPVFCVGEAGKIFFQGMDTIFRSALSDPTLFHALSLILALAANRDVPNVECLRHRGAVLKNLRARMSDQALVPQVSTLSAMLLLIGYEYRVDGSNANSIAIHIRAVNDVVNLTKASNVAISEVIGRALFWQDVYSCLFVGTTRLLSHREYAGFRCIRDPGLSLTYILPSGFLPIVPSLPSEFGVLLEDLSALCSFVDTRFGPSAVPIHEFPIDDFQACIESRIVDLLSESRSSKEANPIYQACLFAAFLCTYKLSTGIWEGCFIPEFCATQALELVSSTKDDPIWGNNRELLLWLLFVCGALAERRPIRLRAMVMIQSLFRDQVEGVHEEWIRLEGRLRTFIWSQHAMERRYRWFWEEMYPEKRVSKVEALYHDVAMRHAP</sequence>
<dbReference type="Proteomes" id="UP000800094">
    <property type="component" value="Unassembled WGS sequence"/>
</dbReference>
<dbReference type="AlphaFoldDB" id="A0A6A6ITK5"/>